<dbReference type="AlphaFoldDB" id="A0A2M7G1Y6"/>
<comment type="caution">
    <text evidence="2">The sequence shown here is derived from an EMBL/GenBank/DDBJ whole genome shotgun (WGS) entry which is preliminary data.</text>
</comment>
<proteinExistence type="predicted"/>
<evidence type="ECO:0000313" key="3">
    <source>
        <dbReference type="Proteomes" id="UP000231019"/>
    </source>
</evidence>
<keyword evidence="1" id="KW-0732">Signal</keyword>
<protein>
    <submittedName>
        <fullName evidence="2">Uncharacterized protein</fullName>
    </submittedName>
</protein>
<evidence type="ECO:0000313" key="2">
    <source>
        <dbReference type="EMBL" id="PIW15786.1"/>
    </source>
</evidence>
<feature type="signal peptide" evidence="1">
    <location>
        <begin position="1"/>
        <end position="20"/>
    </location>
</feature>
<dbReference type="Proteomes" id="UP000231019">
    <property type="component" value="Unassembled WGS sequence"/>
</dbReference>
<feature type="non-terminal residue" evidence="2">
    <location>
        <position position="360"/>
    </location>
</feature>
<sequence>MKFHKLTVPLLLSISLGMLSACSEKSVIQPALSLDPQVSSGSQTLSKSAQTRFVRFQVDPSQAGFAVKQTAQANYIKLTAVNGAQTVYDSRADAQGFVQVVNAATPFSLGAQIPDGNNWVVTVGFYSNKTSPPILELKNAFHVPLTGAVSVSMQTHLTGAIVEELHKMSSTILNTALDLNAYQSFVNGLTGATVTNNVLSFTRLTSLNPATPQALSPRALALEINKGTIAAVNNTTGSGLTPTNYQLTPFAFARYVMTSGTYGADQAVALNANNGWAFFNDALDGNTASEKVYGLSASTTLDAASGLKNFTANFNPVTGHQIMSPEIVLGATNPTGNSEKASLFYLDIEQVGSSNTGRVH</sequence>
<dbReference type="PROSITE" id="PS51257">
    <property type="entry name" value="PROKAR_LIPOPROTEIN"/>
    <property type="match status" value="1"/>
</dbReference>
<reference evidence="2 3" key="1">
    <citation type="submission" date="2017-09" db="EMBL/GenBank/DDBJ databases">
        <title>Depth-based differentiation of microbial function through sediment-hosted aquifers and enrichment of novel symbionts in the deep terrestrial subsurface.</title>
        <authorList>
            <person name="Probst A.J."/>
            <person name="Ladd B."/>
            <person name="Jarett J.K."/>
            <person name="Geller-Mcgrath D.E."/>
            <person name="Sieber C.M."/>
            <person name="Emerson J.B."/>
            <person name="Anantharaman K."/>
            <person name="Thomas B.C."/>
            <person name="Malmstrom R."/>
            <person name="Stieglmeier M."/>
            <person name="Klingl A."/>
            <person name="Woyke T."/>
            <person name="Ryan C.M."/>
            <person name="Banfield J.F."/>
        </authorList>
    </citation>
    <scope>NUCLEOTIDE SEQUENCE [LARGE SCALE GENOMIC DNA]</scope>
    <source>
        <strain evidence="2">CG17_big_fil_post_rev_8_21_14_2_50_48_46</strain>
    </source>
</reference>
<accession>A0A2M7G1Y6</accession>
<gene>
    <name evidence="2" type="ORF">COW36_15675</name>
</gene>
<feature type="chain" id="PRO_5014676217" evidence="1">
    <location>
        <begin position="21"/>
        <end position="360"/>
    </location>
</feature>
<organism evidence="2 3">
    <name type="scientific">bacterium (Candidatus Blackallbacteria) CG17_big_fil_post_rev_8_21_14_2_50_48_46</name>
    <dbReference type="NCBI Taxonomy" id="2014261"/>
    <lineage>
        <taxon>Bacteria</taxon>
        <taxon>Candidatus Blackallbacteria</taxon>
    </lineage>
</organism>
<dbReference type="EMBL" id="PFFQ01000044">
    <property type="protein sequence ID" value="PIW15786.1"/>
    <property type="molecule type" value="Genomic_DNA"/>
</dbReference>
<name>A0A2M7G1Y6_9BACT</name>
<evidence type="ECO:0000256" key="1">
    <source>
        <dbReference type="SAM" id="SignalP"/>
    </source>
</evidence>